<comment type="similarity">
    <text evidence="1">Belongs to the non-flavoprotein flavin reductase family.</text>
</comment>
<gene>
    <name evidence="4" type="ORF">OKJ99_22220</name>
</gene>
<reference evidence="4 5" key="1">
    <citation type="submission" date="2022-10" db="EMBL/GenBank/DDBJ databases">
        <authorList>
            <person name="Xie J."/>
            <person name="Shen N."/>
        </authorList>
    </citation>
    <scope>NUCLEOTIDE SEQUENCE [LARGE SCALE GENOMIC DNA]</scope>
    <source>
        <strain evidence="4 5">YIM65594</strain>
    </source>
</reference>
<evidence type="ECO:0000259" key="3">
    <source>
        <dbReference type="SMART" id="SM00903"/>
    </source>
</evidence>
<dbReference type="EMBL" id="JAOZYC010000130">
    <property type="protein sequence ID" value="MEB8340213.1"/>
    <property type="molecule type" value="Genomic_DNA"/>
</dbReference>
<evidence type="ECO:0000256" key="2">
    <source>
        <dbReference type="ARBA" id="ARBA00023002"/>
    </source>
</evidence>
<comment type="caution">
    <text evidence="4">The sequence shown here is derived from an EMBL/GenBank/DDBJ whole genome shotgun (WGS) entry which is preliminary data.</text>
</comment>
<feature type="domain" description="Flavin reductase like" evidence="3">
    <location>
        <begin position="103"/>
        <end position="245"/>
    </location>
</feature>
<dbReference type="Proteomes" id="UP001354931">
    <property type="component" value="Unassembled WGS sequence"/>
</dbReference>
<dbReference type="InterPro" id="IPR012349">
    <property type="entry name" value="Split_barrel_FMN-bd"/>
</dbReference>
<dbReference type="InterPro" id="IPR002563">
    <property type="entry name" value="Flavin_Rdtase-like_dom"/>
</dbReference>
<dbReference type="InterPro" id="IPR050268">
    <property type="entry name" value="NADH-dep_flavin_reductase"/>
</dbReference>
<organism evidence="4 5">
    <name type="scientific">Streptomyces endophyticus</name>
    <dbReference type="NCBI Taxonomy" id="714166"/>
    <lineage>
        <taxon>Bacteria</taxon>
        <taxon>Bacillati</taxon>
        <taxon>Actinomycetota</taxon>
        <taxon>Actinomycetes</taxon>
        <taxon>Kitasatosporales</taxon>
        <taxon>Streptomycetaceae</taxon>
        <taxon>Streptomyces</taxon>
    </lineage>
</organism>
<dbReference type="RefSeq" id="WP_326018961.1">
    <property type="nucleotide sequence ID" value="NZ_JAOZYC010000130.1"/>
</dbReference>
<protein>
    <submittedName>
        <fullName evidence="4">Flavin reductase family protein</fullName>
    </submittedName>
</protein>
<evidence type="ECO:0000256" key="1">
    <source>
        <dbReference type="ARBA" id="ARBA00008898"/>
    </source>
</evidence>
<accession>A0ABU6F9N6</accession>
<evidence type="ECO:0000313" key="5">
    <source>
        <dbReference type="Proteomes" id="UP001354931"/>
    </source>
</evidence>
<keyword evidence="5" id="KW-1185">Reference proteome</keyword>
<evidence type="ECO:0000313" key="4">
    <source>
        <dbReference type="EMBL" id="MEB8340213.1"/>
    </source>
</evidence>
<sequence>MSDDGGNEGLAQALALTGLGKVGADGHAYLEVEALRQLSGEHAADPEWQAGFDAMIGYARAGGWLAAGPSLRAHCETRQDDAMTRSSGAARQTVSPDDFRYVIGHFASGITVVSTRHGGRPCGTTVSAVSSLSLAPPMLVICMNQQSVTAQAVSASRTFAVNILSEDQSAMAERFAGKGGDKFADVPFSGRPDGPPLLDGSLATLECRVVQQVSGGSHTVFLAEVVRARVGGGSPLAYFRGRMGRLDDELVDRASRP</sequence>
<dbReference type="Gene3D" id="2.30.110.10">
    <property type="entry name" value="Electron Transport, Fmn-binding Protein, Chain A"/>
    <property type="match status" value="1"/>
</dbReference>
<dbReference type="SUPFAM" id="SSF50475">
    <property type="entry name" value="FMN-binding split barrel"/>
    <property type="match status" value="1"/>
</dbReference>
<dbReference type="SMART" id="SM00903">
    <property type="entry name" value="Flavin_Reduct"/>
    <property type="match status" value="1"/>
</dbReference>
<dbReference type="PANTHER" id="PTHR30466:SF11">
    <property type="entry name" value="FLAVIN-DEPENDENT MONOOXYGENASE, REDUCTASE SUBUNIT HSAB"/>
    <property type="match status" value="1"/>
</dbReference>
<keyword evidence="2" id="KW-0560">Oxidoreductase</keyword>
<name>A0ABU6F9N6_9ACTN</name>
<dbReference type="Pfam" id="PF01613">
    <property type="entry name" value="Flavin_Reduct"/>
    <property type="match status" value="1"/>
</dbReference>
<dbReference type="PANTHER" id="PTHR30466">
    <property type="entry name" value="FLAVIN REDUCTASE"/>
    <property type="match status" value="1"/>
</dbReference>
<proteinExistence type="inferred from homology"/>